<evidence type="ECO:0000313" key="1">
    <source>
        <dbReference type="Proteomes" id="UP000790787"/>
    </source>
</evidence>
<dbReference type="RefSeq" id="XP_075112624.1">
    <property type="nucleotide sequence ID" value="XM_075256523.1"/>
</dbReference>
<keyword evidence="1" id="KW-1185">Reference proteome</keyword>
<reference evidence="2" key="2">
    <citation type="submission" date="2025-08" db="UniProtKB">
        <authorList>
            <consortium name="RefSeq"/>
        </authorList>
    </citation>
    <scope>IDENTIFICATION</scope>
    <source>
        <tissue evidence="2">Leaf</tissue>
    </source>
</reference>
<organism evidence="1 2">
    <name type="scientific">Nicotiana tabacum</name>
    <name type="common">Common tobacco</name>
    <dbReference type="NCBI Taxonomy" id="4097"/>
    <lineage>
        <taxon>Eukaryota</taxon>
        <taxon>Viridiplantae</taxon>
        <taxon>Streptophyta</taxon>
        <taxon>Embryophyta</taxon>
        <taxon>Tracheophyta</taxon>
        <taxon>Spermatophyta</taxon>
        <taxon>Magnoliopsida</taxon>
        <taxon>eudicotyledons</taxon>
        <taxon>Gunneridae</taxon>
        <taxon>Pentapetalae</taxon>
        <taxon>asterids</taxon>
        <taxon>lamiids</taxon>
        <taxon>Solanales</taxon>
        <taxon>Solanaceae</taxon>
        <taxon>Nicotianoideae</taxon>
        <taxon>Nicotianeae</taxon>
        <taxon>Nicotiana</taxon>
    </lineage>
</organism>
<dbReference type="Proteomes" id="UP000790787">
    <property type="component" value="Chromosome 6"/>
</dbReference>
<name>A0AC58UTZ2_TOBAC</name>
<evidence type="ECO:0000313" key="2">
    <source>
        <dbReference type="RefSeq" id="XP_075112624.1"/>
    </source>
</evidence>
<reference evidence="1" key="1">
    <citation type="journal article" date="2014" name="Nat. Commun.">
        <title>The tobacco genome sequence and its comparison with those of tomato and potato.</title>
        <authorList>
            <person name="Sierro N."/>
            <person name="Battey J.N."/>
            <person name="Ouadi S."/>
            <person name="Bakaher N."/>
            <person name="Bovet L."/>
            <person name="Willig A."/>
            <person name="Goepfert S."/>
            <person name="Peitsch M.C."/>
            <person name="Ivanov N.V."/>
        </authorList>
    </citation>
    <scope>NUCLEOTIDE SEQUENCE [LARGE SCALE GENOMIC DNA]</scope>
</reference>
<sequence>MQSQANAHRTDKQLVVGNWVFVKLHLYRQSTLSTLPYHKLTSRYFSPYPIVERVSSVAYKLLLPPELQIHPAFHISQLKFYYDLSSEIVHPPVINFFNPLCPFPEAIFARRLIKKGNKVVAQCFVKWKDLDNSYATWEVAAALKTGFPSFTLEDKVLLIGDIDTQITAASDVGS</sequence>
<protein>
    <submittedName>
        <fullName evidence="2">Uncharacterized protein LOC142182302</fullName>
    </submittedName>
</protein>
<proteinExistence type="predicted"/>
<gene>
    <name evidence="2" type="primary">LOC142182302</name>
</gene>
<accession>A0AC58UTZ2</accession>